<dbReference type="OrthoDB" id="5989984at2759"/>
<proteinExistence type="predicted"/>
<keyword evidence="3" id="KW-1185">Reference proteome</keyword>
<evidence type="ECO:0000313" key="2">
    <source>
        <dbReference type="EMBL" id="PFX15750.1"/>
    </source>
</evidence>
<gene>
    <name evidence="2" type="ORF">AWC38_SpisGene20016</name>
</gene>
<sequence>MVSGLLNPVLYGICWPPFRRAYIRALKWPGAKCCNQQSSSRARSHTLNTTSGTNHGSFWLSDSLVDEDAEQENAFQILFGPTSYIKPLDFNPEELEMFEQDSQMCASSNNNGSVSQHLKATIWRETGNHFQNILDLIDAMTDGSRQKVIEKGPGRENKYSNSTHTRSADNSNNGISRHSTGLELSFRHPNSSLIPGLDYCRKYSNGSADCSCLGKTRCYIVEKKNRELDFLVSRDLVEGASSGESVRIEI</sequence>
<protein>
    <submittedName>
        <fullName evidence="2">Uncharacterized protein</fullName>
    </submittedName>
</protein>
<evidence type="ECO:0000313" key="3">
    <source>
        <dbReference type="Proteomes" id="UP000225706"/>
    </source>
</evidence>
<reference evidence="3" key="1">
    <citation type="journal article" date="2017" name="bioRxiv">
        <title>Comparative analysis of the genomes of Stylophora pistillata and Acropora digitifera provides evidence for extensive differences between species of corals.</title>
        <authorList>
            <person name="Voolstra C.R."/>
            <person name="Li Y."/>
            <person name="Liew Y.J."/>
            <person name="Baumgarten S."/>
            <person name="Zoccola D."/>
            <person name="Flot J.-F."/>
            <person name="Tambutte S."/>
            <person name="Allemand D."/>
            <person name="Aranda M."/>
        </authorList>
    </citation>
    <scope>NUCLEOTIDE SEQUENCE [LARGE SCALE GENOMIC DNA]</scope>
</reference>
<dbReference type="Proteomes" id="UP000225706">
    <property type="component" value="Unassembled WGS sequence"/>
</dbReference>
<organism evidence="2 3">
    <name type="scientific">Stylophora pistillata</name>
    <name type="common">Smooth cauliflower coral</name>
    <dbReference type="NCBI Taxonomy" id="50429"/>
    <lineage>
        <taxon>Eukaryota</taxon>
        <taxon>Metazoa</taxon>
        <taxon>Cnidaria</taxon>
        <taxon>Anthozoa</taxon>
        <taxon>Hexacorallia</taxon>
        <taxon>Scleractinia</taxon>
        <taxon>Astrocoeniina</taxon>
        <taxon>Pocilloporidae</taxon>
        <taxon>Stylophora</taxon>
    </lineage>
</organism>
<dbReference type="EMBL" id="LSMT01000614">
    <property type="protein sequence ID" value="PFX15750.1"/>
    <property type="molecule type" value="Genomic_DNA"/>
</dbReference>
<dbReference type="AlphaFoldDB" id="A0A2B4RGY9"/>
<feature type="region of interest" description="Disordered" evidence="1">
    <location>
        <begin position="150"/>
        <end position="176"/>
    </location>
</feature>
<comment type="caution">
    <text evidence="2">The sequence shown here is derived from an EMBL/GenBank/DDBJ whole genome shotgun (WGS) entry which is preliminary data.</text>
</comment>
<feature type="compositionally biased region" description="Polar residues" evidence="1">
    <location>
        <begin position="159"/>
        <end position="176"/>
    </location>
</feature>
<accession>A0A2B4RGY9</accession>
<evidence type="ECO:0000256" key="1">
    <source>
        <dbReference type="SAM" id="MobiDB-lite"/>
    </source>
</evidence>
<name>A0A2B4RGY9_STYPI</name>